<dbReference type="SUPFAM" id="SSF158472">
    <property type="entry name" value="HAMP domain-like"/>
    <property type="match status" value="1"/>
</dbReference>
<keyword evidence="6 11" id="KW-0418">Kinase</keyword>
<dbReference type="InterPro" id="IPR003594">
    <property type="entry name" value="HATPase_dom"/>
</dbReference>
<comment type="caution">
    <text evidence="11">The sequence shown here is derived from an EMBL/GenBank/DDBJ whole genome shotgun (WGS) entry which is preliminary data.</text>
</comment>
<dbReference type="CDD" id="cd06225">
    <property type="entry name" value="HAMP"/>
    <property type="match status" value="1"/>
</dbReference>
<dbReference type="AlphaFoldDB" id="A0A9D1V4P2"/>
<protein>
    <submittedName>
        <fullName evidence="11">Sensor histidine kinase</fullName>
    </submittedName>
</protein>
<keyword evidence="2" id="KW-1003">Cell membrane</keyword>
<feature type="domain" description="HAMP" evidence="10">
    <location>
        <begin position="317"/>
        <end position="369"/>
    </location>
</feature>
<evidence type="ECO:0000256" key="8">
    <source>
        <dbReference type="ARBA" id="ARBA00023136"/>
    </source>
</evidence>
<comment type="subcellular location">
    <subcellularLocation>
        <location evidence="1">Cell membrane</location>
        <topology evidence="1">Multi-pass membrane protein</topology>
    </subcellularLocation>
</comment>
<keyword evidence="7 9" id="KW-1133">Transmembrane helix</keyword>
<gene>
    <name evidence="11" type="ORF">H9865_07970</name>
</gene>
<dbReference type="PANTHER" id="PTHR34220">
    <property type="entry name" value="SENSOR HISTIDINE KINASE YPDA"/>
    <property type="match status" value="1"/>
</dbReference>
<evidence type="ECO:0000256" key="4">
    <source>
        <dbReference type="ARBA" id="ARBA00022679"/>
    </source>
</evidence>
<dbReference type="Pfam" id="PF02518">
    <property type="entry name" value="HATPase_c"/>
    <property type="match status" value="1"/>
</dbReference>
<evidence type="ECO:0000256" key="3">
    <source>
        <dbReference type="ARBA" id="ARBA00022553"/>
    </source>
</evidence>
<evidence type="ECO:0000256" key="2">
    <source>
        <dbReference type="ARBA" id="ARBA00022475"/>
    </source>
</evidence>
<evidence type="ECO:0000256" key="1">
    <source>
        <dbReference type="ARBA" id="ARBA00004651"/>
    </source>
</evidence>
<evidence type="ECO:0000256" key="9">
    <source>
        <dbReference type="SAM" id="Phobius"/>
    </source>
</evidence>
<dbReference type="Pfam" id="PF00672">
    <property type="entry name" value="HAMP"/>
    <property type="match status" value="1"/>
</dbReference>
<feature type="transmembrane region" description="Helical" evidence="9">
    <location>
        <begin position="12"/>
        <end position="36"/>
    </location>
</feature>
<dbReference type="Gene3D" id="6.10.340.10">
    <property type="match status" value="1"/>
</dbReference>
<feature type="transmembrane region" description="Helical" evidence="9">
    <location>
        <begin position="298"/>
        <end position="320"/>
    </location>
</feature>
<dbReference type="InterPro" id="IPR050640">
    <property type="entry name" value="Bact_2-comp_sensor_kinase"/>
</dbReference>
<reference evidence="11" key="2">
    <citation type="submission" date="2021-04" db="EMBL/GenBank/DDBJ databases">
        <authorList>
            <person name="Gilroy R."/>
        </authorList>
    </citation>
    <scope>NUCLEOTIDE SEQUENCE</scope>
    <source>
        <strain evidence="11">2239</strain>
    </source>
</reference>
<dbReference type="SUPFAM" id="SSF55874">
    <property type="entry name" value="ATPase domain of HSP90 chaperone/DNA topoisomerase II/histidine kinase"/>
    <property type="match status" value="1"/>
</dbReference>
<evidence type="ECO:0000256" key="5">
    <source>
        <dbReference type="ARBA" id="ARBA00022692"/>
    </source>
</evidence>
<dbReference type="PANTHER" id="PTHR34220:SF7">
    <property type="entry name" value="SENSOR HISTIDINE KINASE YPDA"/>
    <property type="match status" value="1"/>
</dbReference>
<keyword evidence="8 9" id="KW-0472">Membrane</keyword>
<accession>A0A9D1V4P2</accession>
<keyword evidence="5 9" id="KW-0812">Transmembrane</keyword>
<dbReference type="InterPro" id="IPR033479">
    <property type="entry name" value="dCache_1"/>
</dbReference>
<reference evidence="11" key="1">
    <citation type="journal article" date="2021" name="PeerJ">
        <title>Extensive microbial diversity within the chicken gut microbiome revealed by metagenomics and culture.</title>
        <authorList>
            <person name="Gilroy R."/>
            <person name="Ravi A."/>
            <person name="Getino M."/>
            <person name="Pursley I."/>
            <person name="Horton D.L."/>
            <person name="Alikhan N.F."/>
            <person name="Baker D."/>
            <person name="Gharbi K."/>
            <person name="Hall N."/>
            <person name="Watson M."/>
            <person name="Adriaenssens E.M."/>
            <person name="Foster-Nyarko E."/>
            <person name="Jarju S."/>
            <person name="Secka A."/>
            <person name="Antonio M."/>
            <person name="Oren A."/>
            <person name="Chaudhuri R.R."/>
            <person name="La Ragione R."/>
            <person name="Hildebrand F."/>
            <person name="Pallen M.J."/>
        </authorList>
    </citation>
    <scope>NUCLEOTIDE SEQUENCE</scope>
    <source>
        <strain evidence="11">2239</strain>
    </source>
</reference>
<dbReference type="InterPro" id="IPR003660">
    <property type="entry name" value="HAMP_dom"/>
</dbReference>
<evidence type="ECO:0000256" key="6">
    <source>
        <dbReference type="ARBA" id="ARBA00022777"/>
    </source>
</evidence>
<dbReference type="GO" id="GO:0000155">
    <property type="term" value="F:phosphorelay sensor kinase activity"/>
    <property type="evidence" value="ECO:0007669"/>
    <property type="project" value="InterPro"/>
</dbReference>
<dbReference type="Proteomes" id="UP000824193">
    <property type="component" value="Unassembled WGS sequence"/>
</dbReference>
<dbReference type="SMART" id="SM00304">
    <property type="entry name" value="HAMP"/>
    <property type="match status" value="1"/>
</dbReference>
<evidence type="ECO:0000313" key="11">
    <source>
        <dbReference type="EMBL" id="HIX06020.1"/>
    </source>
</evidence>
<dbReference type="Pfam" id="PF06580">
    <property type="entry name" value="His_kinase"/>
    <property type="match status" value="1"/>
</dbReference>
<proteinExistence type="predicted"/>
<dbReference type="Gene3D" id="3.30.565.10">
    <property type="entry name" value="Histidine kinase-like ATPase, C-terminal domain"/>
    <property type="match status" value="1"/>
</dbReference>
<dbReference type="Pfam" id="PF02743">
    <property type="entry name" value="dCache_1"/>
    <property type="match status" value="1"/>
</dbReference>
<sequence>MRSLRNLSLKTRIVAAVCFVNLAVIILVSYGNYHWYSAQLTDQTMEQTQQIIEQAGSNINTYINELYRLTLTPYYNDELLHTLEQTATSPQQQLEFKRVVEGFLASVMSLPRSEILRVYIMNDTALYSYTRTPYEMAEYNNYLESDWYNQACATTDPILLPPRLERVYGDDLTPIFSVVRQLRSKEDNDITLGVVKVDANYTGIRNICDQVDLDAGGSLLIINEQNQILYSSGALLQELDAEEVEALASPAQGDLFRSGQGKYIVNRFVLPDCGITLLAVHSYASLMRPLQENLVKTVLLALGSMLVAAALIIFVVARFLKPLFDIIRLMHAVEGGDLQVRAQVRSHNEIGYLAESFNDMVGALGSMIQRNAQLAQEVYRAQYLNKEAQYNSLCSQIKPHFLYNVLNTISLLIKCGEYKTAVRSVEDLSYYLGGIMNVDQDITLRRELNICQAYLDLIQLRYQDRLTYTIQVDEDLLDCKIPSLTLQPLIENAVKYACEPRRQATEIAVTSRREDGMLRLCVTDNGPGIGEATLEKIRRSMEEPDAGPGADGGDKGSIGILNIYRRLRLRYGRQAAFLIDTSGQGTCVSLRIPLPCEGENNVSYDDRG</sequence>
<dbReference type="PROSITE" id="PS50885">
    <property type="entry name" value="HAMP"/>
    <property type="match status" value="1"/>
</dbReference>
<dbReference type="InterPro" id="IPR036890">
    <property type="entry name" value="HATPase_C_sf"/>
</dbReference>
<dbReference type="InterPro" id="IPR010559">
    <property type="entry name" value="Sig_transdc_His_kin_internal"/>
</dbReference>
<dbReference type="EMBL" id="DXFW01000022">
    <property type="protein sequence ID" value="HIX06020.1"/>
    <property type="molecule type" value="Genomic_DNA"/>
</dbReference>
<evidence type="ECO:0000313" key="12">
    <source>
        <dbReference type="Proteomes" id="UP000824193"/>
    </source>
</evidence>
<dbReference type="GO" id="GO:0005886">
    <property type="term" value="C:plasma membrane"/>
    <property type="evidence" value="ECO:0007669"/>
    <property type="project" value="UniProtKB-SubCell"/>
</dbReference>
<evidence type="ECO:0000256" key="7">
    <source>
        <dbReference type="ARBA" id="ARBA00022989"/>
    </source>
</evidence>
<keyword evidence="4" id="KW-0808">Transferase</keyword>
<evidence type="ECO:0000259" key="10">
    <source>
        <dbReference type="PROSITE" id="PS50885"/>
    </source>
</evidence>
<keyword evidence="3" id="KW-0597">Phosphoprotein</keyword>
<name>A0A9D1V4P2_9FIRM</name>
<organism evidence="11 12">
    <name type="scientific">Candidatus Allofournierella pullicola</name>
    <dbReference type="NCBI Taxonomy" id="2838596"/>
    <lineage>
        <taxon>Bacteria</taxon>
        <taxon>Bacillati</taxon>
        <taxon>Bacillota</taxon>
        <taxon>Clostridia</taxon>
        <taxon>Eubacteriales</taxon>
        <taxon>Oscillospiraceae</taxon>
        <taxon>Allofournierella</taxon>
    </lineage>
</organism>